<gene>
    <name evidence="2" type="ORF">SAMN05660657_04190</name>
</gene>
<dbReference type="OrthoDB" id="3335835at2"/>
<proteinExistence type="predicted"/>
<dbReference type="PANTHER" id="PTHR46637:SF1">
    <property type="entry name" value="BLL5188 PROTEIN"/>
    <property type="match status" value="1"/>
</dbReference>
<accession>A0A1I7C8G0</accession>
<sequence length="80" mass="9166">MQDRHDLTDEQWAVLEPLLPDRTPRRGGRWGDHRPVVDGVLWRTRTGAPWRDLPPAYGHWQTVGTAPLELTRFGRGDQAA</sequence>
<organism evidence="2 3">
    <name type="scientific">Geodermatophilus amargosae</name>
    <dbReference type="NCBI Taxonomy" id="1296565"/>
    <lineage>
        <taxon>Bacteria</taxon>
        <taxon>Bacillati</taxon>
        <taxon>Actinomycetota</taxon>
        <taxon>Actinomycetes</taxon>
        <taxon>Geodermatophilales</taxon>
        <taxon>Geodermatophilaceae</taxon>
        <taxon>Geodermatophilus</taxon>
    </lineage>
</organism>
<keyword evidence="3" id="KW-1185">Reference proteome</keyword>
<evidence type="ECO:0000313" key="2">
    <source>
        <dbReference type="EMBL" id="SFT95720.1"/>
    </source>
</evidence>
<dbReference type="Proteomes" id="UP000199546">
    <property type="component" value="Unassembled WGS sequence"/>
</dbReference>
<dbReference type="InterPro" id="IPR052909">
    <property type="entry name" value="Transposase_6_like"/>
</dbReference>
<dbReference type="RefSeq" id="WP_093582475.1">
    <property type="nucleotide sequence ID" value="NZ_FPBA01000019.1"/>
</dbReference>
<dbReference type="EMBL" id="FPBA01000019">
    <property type="protein sequence ID" value="SFT95720.1"/>
    <property type="molecule type" value="Genomic_DNA"/>
</dbReference>
<reference evidence="3" key="1">
    <citation type="submission" date="2016-10" db="EMBL/GenBank/DDBJ databases">
        <authorList>
            <person name="Varghese N."/>
            <person name="Submissions S."/>
        </authorList>
    </citation>
    <scope>NUCLEOTIDE SEQUENCE [LARGE SCALE GENOMIC DNA]</scope>
    <source>
        <strain evidence="3">DSM 46136</strain>
    </source>
</reference>
<evidence type="ECO:0000259" key="1">
    <source>
        <dbReference type="Pfam" id="PF13340"/>
    </source>
</evidence>
<dbReference type="AlphaFoldDB" id="A0A1I7C8G0"/>
<name>A0A1I7C8G0_9ACTN</name>
<protein>
    <submittedName>
        <fullName evidence="2">Putative transposase of IS4/5 family</fullName>
    </submittedName>
</protein>
<dbReference type="STRING" id="1296565.SAMN05660657_04190"/>
<dbReference type="Pfam" id="PF13340">
    <property type="entry name" value="DUF4096"/>
    <property type="match status" value="1"/>
</dbReference>
<dbReference type="PANTHER" id="PTHR46637">
    <property type="entry name" value="TIS1421-TRANSPOSASE PROTEIN A"/>
    <property type="match status" value="1"/>
</dbReference>
<feature type="domain" description="Insertion element IS402-like" evidence="1">
    <location>
        <begin position="7"/>
        <end position="64"/>
    </location>
</feature>
<evidence type="ECO:0000313" key="3">
    <source>
        <dbReference type="Proteomes" id="UP000199546"/>
    </source>
</evidence>
<dbReference type="InterPro" id="IPR025161">
    <property type="entry name" value="IS402-like_dom"/>
</dbReference>